<keyword evidence="1" id="KW-0472">Membrane</keyword>
<protein>
    <recommendedName>
        <fullName evidence="4">ABC transporter permease</fullName>
    </recommendedName>
</protein>
<organism evidence="2 3">
    <name type="scientific">Aquimarina hainanensis</name>
    <dbReference type="NCBI Taxonomy" id="1578017"/>
    <lineage>
        <taxon>Bacteria</taxon>
        <taxon>Pseudomonadati</taxon>
        <taxon>Bacteroidota</taxon>
        <taxon>Flavobacteriia</taxon>
        <taxon>Flavobacteriales</taxon>
        <taxon>Flavobacteriaceae</taxon>
        <taxon>Aquimarina</taxon>
    </lineage>
</organism>
<name>A0ABW5N830_9FLAO</name>
<proteinExistence type="predicted"/>
<keyword evidence="3" id="KW-1185">Reference proteome</keyword>
<evidence type="ECO:0000256" key="1">
    <source>
        <dbReference type="SAM" id="Phobius"/>
    </source>
</evidence>
<sequence>MLTVLKNHEPLRKFLFKRAVVNGIFNCILNYLIQYYSLLKFESLAFFEGEQSMAKVFLPLLFLLPFFVTLDVVKRTYKEIEKEKLSILHEEDFKWLRFARIQGVKNGGIAIGIGFVLLLVTLQLLPEGFRFDKAYILGVVPVLAGVLAVVYTYLPIIDLRKKQKLIF</sequence>
<accession>A0ABW5N830</accession>
<gene>
    <name evidence="2" type="ORF">ACFSTE_13100</name>
</gene>
<feature type="transmembrane region" description="Helical" evidence="1">
    <location>
        <begin position="103"/>
        <end position="122"/>
    </location>
</feature>
<evidence type="ECO:0000313" key="3">
    <source>
        <dbReference type="Proteomes" id="UP001597459"/>
    </source>
</evidence>
<dbReference type="RefSeq" id="WP_176027143.1">
    <property type="nucleotide sequence ID" value="NZ_JBHSJV010000001.1"/>
</dbReference>
<keyword evidence="1" id="KW-0812">Transmembrane</keyword>
<evidence type="ECO:0008006" key="4">
    <source>
        <dbReference type="Google" id="ProtNLM"/>
    </source>
</evidence>
<evidence type="ECO:0000313" key="2">
    <source>
        <dbReference type="EMBL" id="MFD2591770.1"/>
    </source>
</evidence>
<feature type="transmembrane region" description="Helical" evidence="1">
    <location>
        <begin position="20"/>
        <end position="36"/>
    </location>
</feature>
<dbReference type="Proteomes" id="UP001597459">
    <property type="component" value="Unassembled WGS sequence"/>
</dbReference>
<reference evidence="3" key="1">
    <citation type="journal article" date="2019" name="Int. J. Syst. Evol. Microbiol.">
        <title>The Global Catalogue of Microorganisms (GCM) 10K type strain sequencing project: providing services to taxonomists for standard genome sequencing and annotation.</title>
        <authorList>
            <consortium name="The Broad Institute Genomics Platform"/>
            <consortium name="The Broad Institute Genome Sequencing Center for Infectious Disease"/>
            <person name="Wu L."/>
            <person name="Ma J."/>
        </authorList>
    </citation>
    <scope>NUCLEOTIDE SEQUENCE [LARGE SCALE GENOMIC DNA]</scope>
    <source>
        <strain evidence="3">KCTC 42423</strain>
    </source>
</reference>
<feature type="transmembrane region" description="Helical" evidence="1">
    <location>
        <begin position="56"/>
        <end position="73"/>
    </location>
</feature>
<keyword evidence="1" id="KW-1133">Transmembrane helix</keyword>
<comment type="caution">
    <text evidence="2">The sequence shown here is derived from an EMBL/GenBank/DDBJ whole genome shotgun (WGS) entry which is preliminary data.</text>
</comment>
<dbReference type="EMBL" id="JBHULX010000022">
    <property type="protein sequence ID" value="MFD2591770.1"/>
    <property type="molecule type" value="Genomic_DNA"/>
</dbReference>
<feature type="transmembrane region" description="Helical" evidence="1">
    <location>
        <begin position="134"/>
        <end position="154"/>
    </location>
</feature>